<evidence type="ECO:0000256" key="1">
    <source>
        <dbReference type="SAM" id="SignalP"/>
    </source>
</evidence>
<accession>A0ABY1NF69</accession>
<sequence>MKQLLLAVPMVLAASAGAAQDVLFRSGEHEDFTRLVATLPSAETDWTVSRDGRFYTIKIEGDAVNLRTSTIFDKIPRDRLANFVANDVAGELELELACACRVVSIPYDGRYVIFDIRDDLPPAQNDDMPQVPLSFGEAVAVDKPQRQFRFSSIEASKPTPTPVEMAEIKPTEDYSDLLALDNFVERKAQVQVLRGDLIKQVDRAADQNLLHAQTQPAGNGLVGDPVKMAESPMPPMNGSDHVPPQAAIGLEGQDLNIVAYNVIDEVGRDIAALLSGQVATGMCLPDTAVNLADWSGEGTFVQELGRLRQDVVGEFDRTNEGALLEMAQLYVHYTFGAEALQILELLPKTGENSILSAMAYIMDGHEPPASNAAFANQGHCSGNATLWAALSGETLVGDSAIKGALDALQKMPRHLREYLGPKLSNRLVAQGQTEAATLVLNGIERTSLKPDVNYDFAEATLNAELGNTEEATEALTEIATQNSDIATTAVIDLINTHVKQGVPPSAETVSLVGALAVEHKTGAMGPELRRAHALARMLEHEFGPAFKIIKDIETRDGAKAAADVRTQLVLAILEHADDFEVISWSIQERLAAPGRISSDTALKLAQKTFEMGFLGETKRLMQAAQTDIPSDEKRVLNARLALAEALPKRAEAELMGMETPLADRLRARAKAMAGDHAGAARLLAKLGERGAAEAEAWLDGDLASLTASENEILRRASTHLLPPEDTAELDAATDRVTHGMLARNRALLEGAEESRGVLGELLNLHSLSEPSS</sequence>
<name>A0ABY1NF69_9RHOB</name>
<reference evidence="2 3" key="1">
    <citation type="submission" date="2017-05" db="EMBL/GenBank/DDBJ databases">
        <authorList>
            <person name="Varghese N."/>
            <person name="Submissions S."/>
        </authorList>
    </citation>
    <scope>NUCLEOTIDE SEQUENCE [LARGE SCALE GENOMIC DNA]</scope>
    <source>
        <strain evidence="2 3">DSM 29734</strain>
    </source>
</reference>
<proteinExistence type="predicted"/>
<evidence type="ECO:0008006" key="4">
    <source>
        <dbReference type="Google" id="ProtNLM"/>
    </source>
</evidence>
<organism evidence="2 3">
    <name type="scientific">Shimia sagamensis</name>
    <dbReference type="NCBI Taxonomy" id="1566352"/>
    <lineage>
        <taxon>Bacteria</taxon>
        <taxon>Pseudomonadati</taxon>
        <taxon>Pseudomonadota</taxon>
        <taxon>Alphaproteobacteria</taxon>
        <taxon>Rhodobacterales</taxon>
        <taxon>Roseobacteraceae</taxon>
    </lineage>
</organism>
<dbReference type="RefSeq" id="WP_283424622.1">
    <property type="nucleotide sequence ID" value="NZ_FXTY01000001.1"/>
</dbReference>
<dbReference type="EMBL" id="FXTY01000001">
    <property type="protein sequence ID" value="SMP07557.1"/>
    <property type="molecule type" value="Genomic_DNA"/>
</dbReference>
<dbReference type="Proteomes" id="UP001157961">
    <property type="component" value="Unassembled WGS sequence"/>
</dbReference>
<protein>
    <recommendedName>
        <fullName evidence="4">HEAT repeat domain-containing protein</fullName>
    </recommendedName>
</protein>
<evidence type="ECO:0000313" key="2">
    <source>
        <dbReference type="EMBL" id="SMP07557.1"/>
    </source>
</evidence>
<comment type="caution">
    <text evidence="2">The sequence shown here is derived from an EMBL/GenBank/DDBJ whole genome shotgun (WGS) entry which is preliminary data.</text>
</comment>
<gene>
    <name evidence="2" type="ORF">SAMN06265373_101783</name>
</gene>
<keyword evidence="3" id="KW-1185">Reference proteome</keyword>
<feature type="signal peptide" evidence="1">
    <location>
        <begin position="1"/>
        <end position="18"/>
    </location>
</feature>
<keyword evidence="1" id="KW-0732">Signal</keyword>
<evidence type="ECO:0000313" key="3">
    <source>
        <dbReference type="Proteomes" id="UP001157961"/>
    </source>
</evidence>
<feature type="chain" id="PRO_5045974256" description="HEAT repeat domain-containing protein" evidence="1">
    <location>
        <begin position="19"/>
        <end position="772"/>
    </location>
</feature>